<dbReference type="PANTHER" id="PTHR36138:SF10">
    <property type="match status" value="1"/>
</dbReference>
<dbReference type="Proteomes" id="UP001497457">
    <property type="component" value="Chromosome 10rd"/>
</dbReference>
<accession>A0ABC8VVA2</accession>
<keyword evidence="3" id="KW-1185">Reference proteome</keyword>
<dbReference type="PANTHER" id="PTHR36138">
    <property type="entry name" value="EXPRESSED PROTEIN-RELATED"/>
    <property type="match status" value="1"/>
</dbReference>
<gene>
    <name evidence="2" type="ORF">URODEC1_LOCUS7069</name>
</gene>
<proteinExistence type="predicted"/>
<reference evidence="3" key="1">
    <citation type="submission" date="2024-06" db="EMBL/GenBank/DDBJ databases">
        <authorList>
            <person name="Ryan C."/>
        </authorList>
    </citation>
    <scope>NUCLEOTIDE SEQUENCE [LARGE SCALE GENOMIC DNA]</scope>
</reference>
<feature type="region of interest" description="Disordered" evidence="1">
    <location>
        <begin position="1"/>
        <end position="23"/>
    </location>
</feature>
<reference evidence="2 3" key="2">
    <citation type="submission" date="2024-10" db="EMBL/GenBank/DDBJ databases">
        <authorList>
            <person name="Ryan C."/>
        </authorList>
    </citation>
    <scope>NUCLEOTIDE SEQUENCE [LARGE SCALE GENOMIC DNA]</scope>
</reference>
<organism evidence="2 3">
    <name type="scientific">Urochloa decumbens</name>
    <dbReference type="NCBI Taxonomy" id="240449"/>
    <lineage>
        <taxon>Eukaryota</taxon>
        <taxon>Viridiplantae</taxon>
        <taxon>Streptophyta</taxon>
        <taxon>Embryophyta</taxon>
        <taxon>Tracheophyta</taxon>
        <taxon>Spermatophyta</taxon>
        <taxon>Magnoliopsida</taxon>
        <taxon>Liliopsida</taxon>
        <taxon>Poales</taxon>
        <taxon>Poaceae</taxon>
        <taxon>PACMAD clade</taxon>
        <taxon>Panicoideae</taxon>
        <taxon>Panicodae</taxon>
        <taxon>Paniceae</taxon>
        <taxon>Melinidinae</taxon>
        <taxon>Urochloa</taxon>
    </lineage>
</organism>
<protein>
    <submittedName>
        <fullName evidence="2">Uncharacterized protein</fullName>
    </submittedName>
</protein>
<name>A0ABC8VVA2_9POAL</name>
<dbReference type="EMBL" id="OZ075120">
    <property type="protein sequence ID" value="CAL4897116.1"/>
    <property type="molecule type" value="Genomic_DNA"/>
</dbReference>
<dbReference type="AlphaFoldDB" id="A0ABC8VVA2"/>
<feature type="compositionally biased region" description="Basic and acidic residues" evidence="1">
    <location>
        <begin position="14"/>
        <end position="23"/>
    </location>
</feature>
<evidence type="ECO:0000313" key="2">
    <source>
        <dbReference type="EMBL" id="CAL4897116.1"/>
    </source>
</evidence>
<sequence>METMGSLGVQRRHGAAEAREGSAKKIKMAKAAVGYESPPVERAPAKKKTKKVMKAVSQDQVDFVLAAKPTIRTRLPQDMQARRITEERRRQSAAVDEIVRCNNEILRRLQADYRHQIDTKGCVHVEVDVTDDES</sequence>
<evidence type="ECO:0000313" key="3">
    <source>
        <dbReference type="Proteomes" id="UP001497457"/>
    </source>
</evidence>
<evidence type="ECO:0000256" key="1">
    <source>
        <dbReference type="SAM" id="MobiDB-lite"/>
    </source>
</evidence>